<gene>
    <name evidence="2" type="ORF">Kpho01_18170</name>
</gene>
<organism evidence="2 3">
    <name type="scientific">Kitasatospora phosalacinea</name>
    <dbReference type="NCBI Taxonomy" id="2065"/>
    <lineage>
        <taxon>Bacteria</taxon>
        <taxon>Bacillati</taxon>
        <taxon>Actinomycetota</taxon>
        <taxon>Actinomycetes</taxon>
        <taxon>Kitasatosporales</taxon>
        <taxon>Streptomycetaceae</taxon>
        <taxon>Kitasatospora</taxon>
    </lineage>
</organism>
<dbReference type="RefSeq" id="WP_033252211.1">
    <property type="nucleotide sequence ID" value="NZ_BSRX01000008.1"/>
</dbReference>
<comment type="caution">
    <text evidence="2">The sequence shown here is derived from an EMBL/GenBank/DDBJ whole genome shotgun (WGS) entry which is preliminary data.</text>
</comment>
<evidence type="ECO:0000256" key="1">
    <source>
        <dbReference type="SAM" id="MobiDB-lite"/>
    </source>
</evidence>
<accession>A0A9W6PF98</accession>
<evidence type="ECO:0000313" key="2">
    <source>
        <dbReference type="EMBL" id="GLW53806.1"/>
    </source>
</evidence>
<reference evidence="2" key="1">
    <citation type="submission" date="2023-02" db="EMBL/GenBank/DDBJ databases">
        <title>Kitasatospora phosalacinea NBRC 14362.</title>
        <authorList>
            <person name="Ichikawa N."/>
            <person name="Sato H."/>
            <person name="Tonouchi N."/>
        </authorList>
    </citation>
    <scope>NUCLEOTIDE SEQUENCE</scope>
    <source>
        <strain evidence="2">NBRC 14362</strain>
    </source>
</reference>
<feature type="region of interest" description="Disordered" evidence="1">
    <location>
        <begin position="1"/>
        <end position="52"/>
    </location>
</feature>
<dbReference type="AlphaFoldDB" id="A0A9W6PF98"/>
<name>A0A9W6PF98_9ACTN</name>
<feature type="compositionally biased region" description="Basic and acidic residues" evidence="1">
    <location>
        <begin position="40"/>
        <end position="52"/>
    </location>
</feature>
<protein>
    <submittedName>
        <fullName evidence="2">Uncharacterized protein</fullName>
    </submittedName>
</protein>
<dbReference type="EMBL" id="BSRX01000008">
    <property type="protein sequence ID" value="GLW53806.1"/>
    <property type="molecule type" value="Genomic_DNA"/>
</dbReference>
<proteinExistence type="predicted"/>
<dbReference type="Proteomes" id="UP001165143">
    <property type="component" value="Unassembled WGS sequence"/>
</dbReference>
<feature type="compositionally biased region" description="Low complexity" evidence="1">
    <location>
        <begin position="17"/>
        <end position="39"/>
    </location>
</feature>
<evidence type="ECO:0000313" key="3">
    <source>
        <dbReference type="Proteomes" id="UP001165143"/>
    </source>
</evidence>
<sequence>MTVQPIDPAREEDGPVAAPAAPGRAAGNTADAAGTADTPGADRAKDRDGFLARLRSDPVHAEAMRRLADR</sequence>